<gene>
    <name evidence="3" type="ORF">QBC35DRAFT_553406</name>
</gene>
<reference evidence="3" key="1">
    <citation type="journal article" date="2023" name="Mol. Phylogenet. Evol.">
        <title>Genome-scale phylogeny and comparative genomics of the fungal order Sordariales.</title>
        <authorList>
            <person name="Hensen N."/>
            <person name="Bonometti L."/>
            <person name="Westerberg I."/>
            <person name="Brannstrom I.O."/>
            <person name="Guillou S."/>
            <person name="Cros-Aarteil S."/>
            <person name="Calhoun S."/>
            <person name="Haridas S."/>
            <person name="Kuo A."/>
            <person name="Mondo S."/>
            <person name="Pangilinan J."/>
            <person name="Riley R."/>
            <person name="LaButti K."/>
            <person name="Andreopoulos B."/>
            <person name="Lipzen A."/>
            <person name="Chen C."/>
            <person name="Yan M."/>
            <person name="Daum C."/>
            <person name="Ng V."/>
            <person name="Clum A."/>
            <person name="Steindorff A."/>
            <person name="Ohm R.A."/>
            <person name="Martin F."/>
            <person name="Silar P."/>
            <person name="Natvig D.O."/>
            <person name="Lalanne C."/>
            <person name="Gautier V."/>
            <person name="Ament-Velasquez S.L."/>
            <person name="Kruys A."/>
            <person name="Hutchinson M.I."/>
            <person name="Powell A.J."/>
            <person name="Barry K."/>
            <person name="Miller A.N."/>
            <person name="Grigoriev I.V."/>
            <person name="Debuchy R."/>
            <person name="Gladieux P."/>
            <person name="Hiltunen Thoren M."/>
            <person name="Johannesson H."/>
        </authorList>
    </citation>
    <scope>NUCLEOTIDE SEQUENCE</scope>
    <source>
        <strain evidence="3">PSN309</strain>
    </source>
</reference>
<comment type="caution">
    <text evidence="3">The sequence shown here is derived from an EMBL/GenBank/DDBJ whole genome shotgun (WGS) entry which is preliminary data.</text>
</comment>
<protein>
    <submittedName>
        <fullName evidence="3">Uncharacterized protein</fullName>
    </submittedName>
</protein>
<dbReference type="AlphaFoldDB" id="A0AAN7AFJ8"/>
<feature type="region of interest" description="Disordered" evidence="1">
    <location>
        <begin position="1"/>
        <end position="31"/>
    </location>
</feature>
<feature type="transmembrane region" description="Helical" evidence="2">
    <location>
        <begin position="50"/>
        <end position="72"/>
    </location>
</feature>
<feature type="transmembrane region" description="Helical" evidence="2">
    <location>
        <begin position="93"/>
        <end position="112"/>
    </location>
</feature>
<reference evidence="3" key="2">
    <citation type="submission" date="2023-05" db="EMBL/GenBank/DDBJ databases">
        <authorList>
            <consortium name="Lawrence Berkeley National Laboratory"/>
            <person name="Steindorff A."/>
            <person name="Hensen N."/>
            <person name="Bonometti L."/>
            <person name="Westerberg I."/>
            <person name="Brannstrom I.O."/>
            <person name="Guillou S."/>
            <person name="Cros-Aarteil S."/>
            <person name="Calhoun S."/>
            <person name="Haridas S."/>
            <person name="Kuo A."/>
            <person name="Mondo S."/>
            <person name="Pangilinan J."/>
            <person name="Riley R."/>
            <person name="Labutti K."/>
            <person name="Andreopoulos B."/>
            <person name="Lipzen A."/>
            <person name="Chen C."/>
            <person name="Yanf M."/>
            <person name="Daum C."/>
            <person name="Ng V."/>
            <person name="Clum A."/>
            <person name="Ohm R."/>
            <person name="Martin F."/>
            <person name="Silar P."/>
            <person name="Natvig D."/>
            <person name="Lalanne C."/>
            <person name="Gautier V."/>
            <person name="Ament-Velasquez S.L."/>
            <person name="Kruys A."/>
            <person name="Hutchinson M.I."/>
            <person name="Powell A.J."/>
            <person name="Barry K."/>
            <person name="Miller A.N."/>
            <person name="Grigoriev I.V."/>
            <person name="Debuchy R."/>
            <person name="Gladieux P."/>
            <person name="Thoren M.H."/>
            <person name="Johannesson H."/>
        </authorList>
    </citation>
    <scope>NUCLEOTIDE SEQUENCE</scope>
    <source>
        <strain evidence="3">PSN309</strain>
    </source>
</reference>
<sequence>MNTDSPLSTPAPVDESTPLLHGEEDNDDLETQQQPVITKTDVNGEAIPNLFLATIVHSVALVNAPIVAALAIAISVTLRHIPDGHYVTWEPDLYVFPFTVFLLSLVTALWASGTLLRIWFRVTLLGPLFVGTVFQLTLAVFAARFSLGGIYDLVFGDAGECHRAGGHPLDPLDNNSACHAWTRHFHSLAWAWLSFGLILA</sequence>
<dbReference type="EMBL" id="MU864416">
    <property type="protein sequence ID" value="KAK4186756.1"/>
    <property type="molecule type" value="Genomic_DNA"/>
</dbReference>
<evidence type="ECO:0000256" key="1">
    <source>
        <dbReference type="SAM" id="MobiDB-lite"/>
    </source>
</evidence>
<keyword evidence="4" id="KW-1185">Reference proteome</keyword>
<organism evidence="3 4">
    <name type="scientific">Podospora australis</name>
    <dbReference type="NCBI Taxonomy" id="1536484"/>
    <lineage>
        <taxon>Eukaryota</taxon>
        <taxon>Fungi</taxon>
        <taxon>Dikarya</taxon>
        <taxon>Ascomycota</taxon>
        <taxon>Pezizomycotina</taxon>
        <taxon>Sordariomycetes</taxon>
        <taxon>Sordariomycetidae</taxon>
        <taxon>Sordariales</taxon>
        <taxon>Podosporaceae</taxon>
        <taxon>Podospora</taxon>
    </lineage>
</organism>
<evidence type="ECO:0000256" key="2">
    <source>
        <dbReference type="SAM" id="Phobius"/>
    </source>
</evidence>
<proteinExistence type="predicted"/>
<accession>A0AAN7AFJ8</accession>
<keyword evidence="2" id="KW-1133">Transmembrane helix</keyword>
<evidence type="ECO:0000313" key="4">
    <source>
        <dbReference type="Proteomes" id="UP001302126"/>
    </source>
</evidence>
<dbReference type="Proteomes" id="UP001302126">
    <property type="component" value="Unassembled WGS sequence"/>
</dbReference>
<name>A0AAN7AFJ8_9PEZI</name>
<keyword evidence="2" id="KW-0812">Transmembrane</keyword>
<feature type="transmembrane region" description="Helical" evidence="2">
    <location>
        <begin position="118"/>
        <end position="143"/>
    </location>
</feature>
<keyword evidence="2" id="KW-0472">Membrane</keyword>
<evidence type="ECO:0000313" key="3">
    <source>
        <dbReference type="EMBL" id="KAK4186756.1"/>
    </source>
</evidence>